<proteinExistence type="predicted"/>
<accession>A0AAD5C519</accession>
<gene>
    <name evidence="1" type="ORF">M8C21_003972</name>
</gene>
<keyword evidence="2" id="KW-1185">Reference proteome</keyword>
<name>A0AAD5C519_AMBAR</name>
<evidence type="ECO:0000313" key="1">
    <source>
        <dbReference type="EMBL" id="KAI7734885.1"/>
    </source>
</evidence>
<comment type="caution">
    <text evidence="1">The sequence shown here is derived from an EMBL/GenBank/DDBJ whole genome shotgun (WGS) entry which is preliminary data.</text>
</comment>
<protein>
    <submittedName>
        <fullName evidence="1">Uncharacterized protein</fullName>
    </submittedName>
</protein>
<dbReference type="AlphaFoldDB" id="A0AAD5C519"/>
<evidence type="ECO:0000313" key="2">
    <source>
        <dbReference type="Proteomes" id="UP001206925"/>
    </source>
</evidence>
<reference evidence="1" key="1">
    <citation type="submission" date="2022-06" db="EMBL/GenBank/DDBJ databases">
        <title>Uncovering the hologenomic basis of an extraordinary plant invasion.</title>
        <authorList>
            <person name="Bieker V.C."/>
            <person name="Martin M.D."/>
            <person name="Gilbert T."/>
            <person name="Hodgins K."/>
            <person name="Battlay P."/>
            <person name="Petersen B."/>
            <person name="Wilson J."/>
        </authorList>
    </citation>
    <scope>NUCLEOTIDE SEQUENCE</scope>
    <source>
        <strain evidence="1">AA19_3_7</strain>
        <tissue evidence="1">Leaf</tissue>
    </source>
</reference>
<dbReference type="EMBL" id="JAMZMK010009625">
    <property type="protein sequence ID" value="KAI7734885.1"/>
    <property type="molecule type" value="Genomic_DNA"/>
</dbReference>
<sequence>MLHSFVRVSIEGMYSRLSLLSSFSHPSRFQTLSSLFVFSLQPPNHGGCISQCIYAMDLNLELLVVFIVISRSDSKGGDGGGVVFVTNHSVNPKRGALKSSDC</sequence>
<organism evidence="1 2">
    <name type="scientific">Ambrosia artemisiifolia</name>
    <name type="common">Common ragweed</name>
    <dbReference type="NCBI Taxonomy" id="4212"/>
    <lineage>
        <taxon>Eukaryota</taxon>
        <taxon>Viridiplantae</taxon>
        <taxon>Streptophyta</taxon>
        <taxon>Embryophyta</taxon>
        <taxon>Tracheophyta</taxon>
        <taxon>Spermatophyta</taxon>
        <taxon>Magnoliopsida</taxon>
        <taxon>eudicotyledons</taxon>
        <taxon>Gunneridae</taxon>
        <taxon>Pentapetalae</taxon>
        <taxon>asterids</taxon>
        <taxon>campanulids</taxon>
        <taxon>Asterales</taxon>
        <taxon>Asteraceae</taxon>
        <taxon>Asteroideae</taxon>
        <taxon>Heliantheae alliance</taxon>
        <taxon>Heliantheae</taxon>
        <taxon>Ambrosia</taxon>
    </lineage>
</organism>
<dbReference type="Proteomes" id="UP001206925">
    <property type="component" value="Unassembled WGS sequence"/>
</dbReference>